<keyword evidence="9" id="KW-0333">Golgi apparatus</keyword>
<dbReference type="Proteomes" id="UP001219933">
    <property type="component" value="Chromosome 5"/>
</dbReference>
<evidence type="ECO:0000256" key="9">
    <source>
        <dbReference type="ARBA" id="ARBA00023034"/>
    </source>
</evidence>
<dbReference type="Gene3D" id="1.20.5.110">
    <property type="match status" value="1"/>
</dbReference>
<evidence type="ECO:0000256" key="12">
    <source>
        <dbReference type="ARBA" id="ARBA00024249"/>
    </source>
</evidence>
<evidence type="ECO:0000256" key="3">
    <source>
        <dbReference type="ARBA" id="ARBA00008025"/>
    </source>
</evidence>
<dbReference type="InterPro" id="IPR010908">
    <property type="entry name" value="Longin_dom"/>
</dbReference>
<dbReference type="InterPro" id="IPR044565">
    <property type="entry name" value="Sec22"/>
</dbReference>
<comment type="similarity">
    <text evidence="3">Belongs to the synaptobrevin family.</text>
</comment>
<keyword evidence="8 14" id="KW-1133">Transmembrane helix</keyword>
<dbReference type="Gene3D" id="3.30.450.50">
    <property type="entry name" value="Longin domain"/>
    <property type="match status" value="1"/>
</dbReference>
<reference evidence="17" key="1">
    <citation type="submission" date="2023-03" db="EMBL/GenBank/DDBJ databases">
        <title>Mating type loci evolution in Malassezia.</title>
        <authorList>
            <person name="Coelho M.A."/>
        </authorList>
    </citation>
    <scope>NUCLEOTIDE SEQUENCE</scope>
    <source>
        <strain evidence="17">CBS 11721</strain>
    </source>
</reference>
<proteinExistence type="inferred from homology"/>
<dbReference type="CDD" id="cd15866">
    <property type="entry name" value="R-SNARE_SEC22"/>
    <property type="match status" value="1"/>
</dbReference>
<keyword evidence="4" id="KW-0813">Transport</keyword>
<keyword evidence="11 14" id="KW-0472">Membrane</keyword>
<evidence type="ECO:0000256" key="4">
    <source>
        <dbReference type="ARBA" id="ARBA00022448"/>
    </source>
</evidence>
<dbReference type="InterPro" id="IPR011012">
    <property type="entry name" value="Longin-like_dom_sf"/>
</dbReference>
<evidence type="ECO:0000259" key="16">
    <source>
        <dbReference type="PROSITE" id="PS50892"/>
    </source>
</evidence>
<dbReference type="PANTHER" id="PTHR45837">
    <property type="entry name" value="VESICLE-TRAFFICKING PROTEIN SEC22B"/>
    <property type="match status" value="1"/>
</dbReference>
<dbReference type="GO" id="GO:0006888">
    <property type="term" value="P:endoplasmic reticulum to Golgi vesicle-mediated transport"/>
    <property type="evidence" value="ECO:0007669"/>
    <property type="project" value="InterPro"/>
</dbReference>
<name>A0AAF0J7U8_9BASI</name>
<dbReference type="AlphaFoldDB" id="A0AAF0J7U8"/>
<dbReference type="GO" id="GO:0006890">
    <property type="term" value="P:retrograde vesicle-mediated transport, Golgi to endoplasmic reticulum"/>
    <property type="evidence" value="ECO:0007669"/>
    <property type="project" value="InterPro"/>
</dbReference>
<evidence type="ECO:0000259" key="15">
    <source>
        <dbReference type="PROSITE" id="PS50859"/>
    </source>
</evidence>
<dbReference type="InterPro" id="IPR042855">
    <property type="entry name" value="V_SNARE_CC"/>
</dbReference>
<gene>
    <name evidence="17" type="primary">SEC22</name>
    <name evidence="17" type="ORF">MCUN1_003481</name>
</gene>
<evidence type="ECO:0000256" key="10">
    <source>
        <dbReference type="ARBA" id="ARBA00023054"/>
    </source>
</evidence>
<evidence type="ECO:0000256" key="13">
    <source>
        <dbReference type="PROSITE-ProRule" id="PRU00290"/>
    </source>
</evidence>
<dbReference type="GO" id="GO:0005484">
    <property type="term" value="F:SNAP receptor activity"/>
    <property type="evidence" value="ECO:0007669"/>
    <property type="project" value="InterPro"/>
</dbReference>
<feature type="domain" description="Longin" evidence="15">
    <location>
        <begin position="6"/>
        <end position="122"/>
    </location>
</feature>
<dbReference type="CDD" id="cd14824">
    <property type="entry name" value="Longin"/>
    <property type="match status" value="1"/>
</dbReference>
<keyword evidence="7" id="KW-0653">Protein transport</keyword>
<dbReference type="SUPFAM" id="SSF64356">
    <property type="entry name" value="SNARE-like"/>
    <property type="match status" value="1"/>
</dbReference>
<feature type="transmembrane region" description="Helical" evidence="14">
    <location>
        <begin position="203"/>
        <end position="221"/>
    </location>
</feature>
<dbReference type="SMART" id="SM01270">
    <property type="entry name" value="Longin"/>
    <property type="match status" value="1"/>
</dbReference>
<dbReference type="PROSITE" id="PS50859">
    <property type="entry name" value="LONGIN"/>
    <property type="match status" value="1"/>
</dbReference>
<evidence type="ECO:0000256" key="11">
    <source>
        <dbReference type="ARBA" id="ARBA00023136"/>
    </source>
</evidence>
<dbReference type="Pfam" id="PF13774">
    <property type="entry name" value="Longin"/>
    <property type="match status" value="1"/>
</dbReference>
<keyword evidence="5 14" id="KW-0812">Transmembrane</keyword>
<dbReference type="GO" id="GO:0015031">
    <property type="term" value="P:protein transport"/>
    <property type="evidence" value="ECO:0007669"/>
    <property type="project" value="UniProtKB-KW"/>
</dbReference>
<comment type="subcellular location">
    <subcellularLocation>
        <location evidence="1">Endoplasmic reticulum membrane</location>
        <topology evidence="1">Single-pass type IV membrane protein</topology>
    </subcellularLocation>
    <subcellularLocation>
        <location evidence="2">Golgi apparatus membrane</location>
        <topology evidence="2">Single-pass type IV membrane protein</topology>
    </subcellularLocation>
</comment>
<keyword evidence="6" id="KW-0256">Endoplasmic reticulum</keyword>
<evidence type="ECO:0000313" key="17">
    <source>
        <dbReference type="EMBL" id="WFD36598.1"/>
    </source>
</evidence>
<dbReference type="SUPFAM" id="SSF58038">
    <property type="entry name" value="SNARE fusion complex"/>
    <property type="match status" value="1"/>
</dbReference>
<evidence type="ECO:0000256" key="7">
    <source>
        <dbReference type="ARBA" id="ARBA00022927"/>
    </source>
</evidence>
<keyword evidence="18" id="KW-1185">Reference proteome</keyword>
<evidence type="ECO:0000313" key="18">
    <source>
        <dbReference type="Proteomes" id="UP001219933"/>
    </source>
</evidence>
<dbReference type="GO" id="GO:0005789">
    <property type="term" value="C:endoplasmic reticulum membrane"/>
    <property type="evidence" value="ECO:0007669"/>
    <property type="project" value="UniProtKB-SubCell"/>
</dbReference>
<evidence type="ECO:0000256" key="8">
    <source>
        <dbReference type="ARBA" id="ARBA00022989"/>
    </source>
</evidence>
<evidence type="ECO:0000256" key="1">
    <source>
        <dbReference type="ARBA" id="ARBA00004163"/>
    </source>
</evidence>
<evidence type="ECO:0000256" key="2">
    <source>
        <dbReference type="ARBA" id="ARBA00004409"/>
    </source>
</evidence>
<organism evidence="17 18">
    <name type="scientific">Malassezia cuniculi</name>
    <dbReference type="NCBI Taxonomy" id="948313"/>
    <lineage>
        <taxon>Eukaryota</taxon>
        <taxon>Fungi</taxon>
        <taxon>Dikarya</taxon>
        <taxon>Basidiomycota</taxon>
        <taxon>Ustilaginomycotina</taxon>
        <taxon>Malasseziomycetes</taxon>
        <taxon>Malasseziales</taxon>
        <taxon>Malasseziaceae</taxon>
        <taxon>Malassezia</taxon>
    </lineage>
</organism>
<evidence type="ECO:0000256" key="6">
    <source>
        <dbReference type="ARBA" id="ARBA00022824"/>
    </source>
</evidence>
<dbReference type="Pfam" id="PF00957">
    <property type="entry name" value="Synaptobrevin"/>
    <property type="match status" value="1"/>
</dbReference>
<evidence type="ECO:0000256" key="5">
    <source>
        <dbReference type="ARBA" id="ARBA00022692"/>
    </source>
</evidence>
<sequence>MVRSTQIARVSDLLPLAQSVDDDGDVSQAKNQAKLLFRKLTPTSETRCSIESGPLTLHYVVQPPPGDPSSVVYLTITDRTYPRKLAFLYLDDVTREFERSYGHMVAQRTLRPFACVGFDTFLQRTKRLYADSRTAQSAASNLDRLNEDLRDVHNIMTKNMEDLLWRGDSLDQMSSMSSSLRDESLRYHRAARKINFEALVRKWAPAGAIGVLLLFIIYVKFF</sequence>
<accession>A0AAF0J7U8</accession>
<evidence type="ECO:0000256" key="14">
    <source>
        <dbReference type="SAM" id="Phobius"/>
    </source>
</evidence>
<keyword evidence="17" id="KW-0675">Receptor</keyword>
<protein>
    <recommendedName>
        <fullName evidence="12">Protein transport protein SEC22</fullName>
    </recommendedName>
</protein>
<dbReference type="PROSITE" id="PS50892">
    <property type="entry name" value="V_SNARE"/>
    <property type="match status" value="1"/>
</dbReference>
<dbReference type="GO" id="GO:0000139">
    <property type="term" value="C:Golgi membrane"/>
    <property type="evidence" value="ECO:0007669"/>
    <property type="project" value="UniProtKB-SubCell"/>
</dbReference>
<feature type="domain" description="V-SNARE coiled-coil homology" evidence="16">
    <location>
        <begin position="141"/>
        <end position="201"/>
    </location>
</feature>
<keyword evidence="10 13" id="KW-0175">Coiled coil</keyword>
<dbReference type="EMBL" id="CP119881">
    <property type="protein sequence ID" value="WFD36598.1"/>
    <property type="molecule type" value="Genomic_DNA"/>
</dbReference>